<dbReference type="Proteomes" id="UP000273119">
    <property type="component" value="Unassembled WGS sequence"/>
</dbReference>
<name>A0A496PIJ2_9MICC</name>
<accession>A0A496PIJ2</accession>
<dbReference type="RefSeq" id="WP_121484948.1">
    <property type="nucleotide sequence ID" value="NZ_QQXL01000004.1"/>
</dbReference>
<keyword evidence="3" id="KW-1185">Reference proteome</keyword>
<evidence type="ECO:0000313" key="3">
    <source>
        <dbReference type="Proteomes" id="UP000273119"/>
    </source>
</evidence>
<organism evidence="2 3">
    <name type="scientific">Galactobacter caseinivorans</name>
    <dbReference type="NCBI Taxonomy" id="2676123"/>
    <lineage>
        <taxon>Bacteria</taxon>
        <taxon>Bacillati</taxon>
        <taxon>Actinomycetota</taxon>
        <taxon>Actinomycetes</taxon>
        <taxon>Micrococcales</taxon>
        <taxon>Micrococcaceae</taxon>
        <taxon>Galactobacter</taxon>
    </lineage>
</organism>
<protein>
    <submittedName>
        <fullName evidence="2">Hydrolase</fullName>
    </submittedName>
</protein>
<dbReference type="AlphaFoldDB" id="A0A496PIJ2"/>
<dbReference type="InterPro" id="IPR018766">
    <property type="entry name" value="Zinicin_2"/>
</dbReference>
<reference evidence="2 3" key="1">
    <citation type="submission" date="2018-07" db="EMBL/GenBank/DDBJ databases">
        <title>Arthrobacter sp. nov., isolated from raw cow's milk with high bacterial count.</title>
        <authorList>
            <person name="Hahne J."/>
            <person name="Isele D."/>
            <person name="Lipski A."/>
        </authorList>
    </citation>
    <scope>NUCLEOTIDE SEQUENCE [LARGE SCALE GENOMIC DNA]</scope>
    <source>
        <strain evidence="2 3">JZ R-183</strain>
    </source>
</reference>
<dbReference type="PANTHER" id="PTHR39420">
    <property type="match status" value="1"/>
</dbReference>
<dbReference type="GO" id="GO:0016787">
    <property type="term" value="F:hydrolase activity"/>
    <property type="evidence" value="ECO:0007669"/>
    <property type="project" value="UniProtKB-KW"/>
</dbReference>
<proteinExistence type="predicted"/>
<comment type="caution">
    <text evidence="2">The sequence shown here is derived from an EMBL/GenBank/DDBJ whole genome shotgun (WGS) entry which is preliminary data.</text>
</comment>
<dbReference type="Gene3D" id="1.20.150.30">
    <property type="entry name" value="Zincin-like metallopeptidase, N-terminal domain"/>
    <property type="match status" value="1"/>
</dbReference>
<dbReference type="NCBIfam" id="TIGR03883">
    <property type="entry name" value="DUF2342_F420"/>
    <property type="match status" value="1"/>
</dbReference>
<keyword evidence="2" id="KW-0378">Hydrolase</keyword>
<dbReference type="EMBL" id="QQXL01000004">
    <property type="protein sequence ID" value="RKW70295.1"/>
    <property type="molecule type" value="Genomic_DNA"/>
</dbReference>
<evidence type="ECO:0000256" key="1">
    <source>
        <dbReference type="SAM" id="MobiDB-lite"/>
    </source>
</evidence>
<dbReference type="PANTHER" id="PTHR39420:SF1">
    <property type="entry name" value="HYDROLASE"/>
    <property type="match status" value="1"/>
</dbReference>
<gene>
    <name evidence="2" type="ORF">DWQ67_07245</name>
</gene>
<dbReference type="InterPro" id="IPR042271">
    <property type="entry name" value="Zinicin_2_N"/>
</dbReference>
<dbReference type="InterPro" id="IPR022454">
    <property type="entry name" value="CHP03883_F420-assoc"/>
</dbReference>
<dbReference type="Pfam" id="PF10103">
    <property type="entry name" value="Zincin_2"/>
    <property type="match status" value="1"/>
</dbReference>
<feature type="region of interest" description="Disordered" evidence="1">
    <location>
        <begin position="238"/>
        <end position="257"/>
    </location>
</feature>
<dbReference type="NCBIfam" id="TIGR03624">
    <property type="entry name" value="putative hydrolase"/>
    <property type="match status" value="1"/>
</dbReference>
<evidence type="ECO:0000313" key="2">
    <source>
        <dbReference type="EMBL" id="RKW70295.1"/>
    </source>
</evidence>
<sequence>MTSERSKIADPSQGNAPAGAERGPGVVRWGVAASTARTLASAGPKVSATQAAPMVEDIRLKAAASVEHVHRITGLEAARDLRDSEVLVVDRAGWATAAVGGFREMLDPSLRAAMGSKFPQGLPLTLRMGGYGVGAELGALVAFLSGHVLGQYDPFSTSPAAPGGRLLLVAPNIVQTERKLQVDTGDFRLWVALHEQTHRVQFAAAPWLRGHLAAQIAELTSGLTSTQASLGDRVKRLSGGVRSDTETRAPEGASAVGQTEGLAAAQQDPLPEGLGLLDLVAGPQERAALSRVTAVMSLLEGHANVVMDGVDASVIPTVKTIRQRFETRGQDRSALQRLVMRVIGMAAKQRQYQDGARFVRAGVDALGMQGFNVVWEDQTNLPTEAELHAPQEWISRMRKVS</sequence>
<feature type="region of interest" description="Disordered" evidence="1">
    <location>
        <begin position="1"/>
        <end position="24"/>
    </location>
</feature>
<dbReference type="SUPFAM" id="SSF55486">
    <property type="entry name" value="Metalloproteases ('zincins'), catalytic domain"/>
    <property type="match status" value="1"/>
</dbReference>